<organism evidence="1 2">
    <name type="scientific">Haloactinomyces albus</name>
    <dbReference type="NCBI Taxonomy" id="1352928"/>
    <lineage>
        <taxon>Bacteria</taxon>
        <taxon>Bacillati</taxon>
        <taxon>Actinomycetota</taxon>
        <taxon>Actinomycetes</taxon>
        <taxon>Actinopolysporales</taxon>
        <taxon>Actinopolysporaceae</taxon>
        <taxon>Haloactinomyces</taxon>
    </lineage>
</organism>
<reference evidence="1" key="1">
    <citation type="submission" date="2023-07" db="EMBL/GenBank/DDBJ databases">
        <title>Sequencing the genomes of 1000 actinobacteria strains.</title>
        <authorList>
            <person name="Klenk H.-P."/>
        </authorList>
    </citation>
    <scope>NUCLEOTIDE SEQUENCE</scope>
    <source>
        <strain evidence="1">DSM 45977</strain>
    </source>
</reference>
<keyword evidence="2" id="KW-1185">Reference proteome</keyword>
<dbReference type="Proteomes" id="UP001180845">
    <property type="component" value="Unassembled WGS sequence"/>
</dbReference>
<evidence type="ECO:0000313" key="1">
    <source>
        <dbReference type="EMBL" id="MDR7302787.1"/>
    </source>
</evidence>
<protein>
    <submittedName>
        <fullName evidence="1">Uncharacterized protein</fullName>
    </submittedName>
</protein>
<proteinExistence type="predicted"/>
<dbReference type="AlphaFoldDB" id="A0AAE4CP61"/>
<gene>
    <name evidence="1" type="ORF">JOF55_002968</name>
</gene>
<sequence length="45" mass="5038">MEAGNGTPEALPSRARIAKALDRPDDSLEELERYYGPEYANHLYG</sequence>
<name>A0AAE4CP61_9ACTN</name>
<comment type="caution">
    <text evidence="1">The sequence shown here is derived from an EMBL/GenBank/DDBJ whole genome shotgun (WGS) entry which is preliminary data.</text>
</comment>
<accession>A0AAE4CP61</accession>
<evidence type="ECO:0000313" key="2">
    <source>
        <dbReference type="Proteomes" id="UP001180845"/>
    </source>
</evidence>
<dbReference type="EMBL" id="JAVDXW010000001">
    <property type="protein sequence ID" value="MDR7302787.1"/>
    <property type="molecule type" value="Genomic_DNA"/>
</dbReference>